<reference evidence="9" key="1">
    <citation type="journal article" date="2023" name="Mol. Phylogenet. Evol.">
        <title>Genome-scale phylogeny and comparative genomics of the fungal order Sordariales.</title>
        <authorList>
            <person name="Hensen N."/>
            <person name="Bonometti L."/>
            <person name="Westerberg I."/>
            <person name="Brannstrom I.O."/>
            <person name="Guillou S."/>
            <person name="Cros-Aarteil S."/>
            <person name="Calhoun S."/>
            <person name="Haridas S."/>
            <person name="Kuo A."/>
            <person name="Mondo S."/>
            <person name="Pangilinan J."/>
            <person name="Riley R."/>
            <person name="LaButti K."/>
            <person name="Andreopoulos B."/>
            <person name="Lipzen A."/>
            <person name="Chen C."/>
            <person name="Yan M."/>
            <person name="Daum C."/>
            <person name="Ng V."/>
            <person name="Clum A."/>
            <person name="Steindorff A."/>
            <person name="Ohm R.A."/>
            <person name="Martin F."/>
            <person name="Silar P."/>
            <person name="Natvig D.O."/>
            <person name="Lalanne C."/>
            <person name="Gautier V."/>
            <person name="Ament-Velasquez S.L."/>
            <person name="Kruys A."/>
            <person name="Hutchinson M.I."/>
            <person name="Powell A.J."/>
            <person name="Barry K."/>
            <person name="Miller A.N."/>
            <person name="Grigoriev I.V."/>
            <person name="Debuchy R."/>
            <person name="Gladieux P."/>
            <person name="Hiltunen Thoren M."/>
            <person name="Johannesson H."/>
        </authorList>
    </citation>
    <scope>NUCLEOTIDE SEQUENCE</scope>
    <source>
        <strain evidence="9">CBS 538.74</strain>
    </source>
</reference>
<keyword evidence="2" id="KW-0813">Transport</keyword>
<evidence type="ECO:0000313" key="10">
    <source>
        <dbReference type="Proteomes" id="UP001302745"/>
    </source>
</evidence>
<evidence type="ECO:0000256" key="4">
    <source>
        <dbReference type="ARBA" id="ARBA00022519"/>
    </source>
</evidence>
<evidence type="ECO:0000256" key="5">
    <source>
        <dbReference type="ARBA" id="ARBA00022692"/>
    </source>
</evidence>
<evidence type="ECO:0000256" key="2">
    <source>
        <dbReference type="ARBA" id="ARBA00022448"/>
    </source>
</evidence>
<feature type="non-terminal residue" evidence="9">
    <location>
        <position position="1"/>
    </location>
</feature>
<organism evidence="9 10">
    <name type="scientific">Chaetomidium leptoderma</name>
    <dbReference type="NCBI Taxonomy" id="669021"/>
    <lineage>
        <taxon>Eukaryota</taxon>
        <taxon>Fungi</taxon>
        <taxon>Dikarya</taxon>
        <taxon>Ascomycota</taxon>
        <taxon>Pezizomycotina</taxon>
        <taxon>Sordariomycetes</taxon>
        <taxon>Sordariomycetidae</taxon>
        <taxon>Sordariales</taxon>
        <taxon>Chaetomiaceae</taxon>
        <taxon>Chaetomidium</taxon>
    </lineage>
</organism>
<dbReference type="InterPro" id="IPR007272">
    <property type="entry name" value="Sulf_transp_TsuA/YedE"/>
</dbReference>
<keyword evidence="7 8" id="KW-0472">Membrane</keyword>
<protein>
    <recommendedName>
        <fullName evidence="11">Sulphur transport domain-containing protein</fullName>
    </recommendedName>
</protein>
<evidence type="ECO:0000256" key="1">
    <source>
        <dbReference type="ARBA" id="ARBA00004429"/>
    </source>
</evidence>
<feature type="transmembrane region" description="Helical" evidence="8">
    <location>
        <begin position="133"/>
        <end position="156"/>
    </location>
</feature>
<evidence type="ECO:0000256" key="7">
    <source>
        <dbReference type="ARBA" id="ARBA00023136"/>
    </source>
</evidence>
<evidence type="ECO:0008006" key="11">
    <source>
        <dbReference type="Google" id="ProtNLM"/>
    </source>
</evidence>
<keyword evidence="6 8" id="KW-1133">Transmembrane helix</keyword>
<comment type="subcellular location">
    <subcellularLocation>
        <location evidence="1">Cell inner membrane</location>
        <topology evidence="1">Multi-pass membrane protein</topology>
    </subcellularLocation>
</comment>
<reference evidence="9" key="2">
    <citation type="submission" date="2023-05" db="EMBL/GenBank/DDBJ databases">
        <authorList>
            <consortium name="Lawrence Berkeley National Laboratory"/>
            <person name="Steindorff A."/>
            <person name="Hensen N."/>
            <person name="Bonometti L."/>
            <person name="Westerberg I."/>
            <person name="Brannstrom I.O."/>
            <person name="Guillou S."/>
            <person name="Cros-Aarteil S."/>
            <person name="Calhoun S."/>
            <person name="Haridas S."/>
            <person name="Kuo A."/>
            <person name="Mondo S."/>
            <person name="Pangilinan J."/>
            <person name="Riley R."/>
            <person name="Labutti K."/>
            <person name="Andreopoulos B."/>
            <person name="Lipzen A."/>
            <person name="Chen C."/>
            <person name="Yanf M."/>
            <person name="Daum C."/>
            <person name="Ng V."/>
            <person name="Clum A."/>
            <person name="Ohm R."/>
            <person name="Martin F."/>
            <person name="Silar P."/>
            <person name="Natvig D."/>
            <person name="Lalanne C."/>
            <person name="Gautier V."/>
            <person name="Ament-Velasquez S.L."/>
            <person name="Kruys A."/>
            <person name="Hutchinson M.I."/>
            <person name="Powell A.J."/>
            <person name="Barry K."/>
            <person name="Miller A.N."/>
            <person name="Grigoriev I.V."/>
            <person name="Debuchy R."/>
            <person name="Gladieux P."/>
            <person name="Thoren M.H."/>
            <person name="Johannesson H."/>
        </authorList>
    </citation>
    <scope>NUCLEOTIDE SEQUENCE</scope>
    <source>
        <strain evidence="9">CBS 538.74</strain>
    </source>
</reference>
<accession>A0AAN6VHT1</accession>
<keyword evidence="5 8" id="KW-0812">Transmembrane</keyword>
<feature type="transmembrane region" description="Helical" evidence="8">
    <location>
        <begin position="238"/>
        <end position="263"/>
    </location>
</feature>
<evidence type="ECO:0000256" key="8">
    <source>
        <dbReference type="SAM" id="Phobius"/>
    </source>
</evidence>
<gene>
    <name evidence="9" type="ORF">C8A00DRAFT_17470</name>
</gene>
<dbReference type="Pfam" id="PF04143">
    <property type="entry name" value="Sulf_transp"/>
    <property type="match status" value="1"/>
</dbReference>
<dbReference type="AlphaFoldDB" id="A0AAN6VHT1"/>
<keyword evidence="3" id="KW-1003">Cell membrane</keyword>
<feature type="transmembrane region" description="Helical" evidence="8">
    <location>
        <begin position="102"/>
        <end position="121"/>
    </location>
</feature>
<dbReference type="EMBL" id="MU857033">
    <property type="protein sequence ID" value="KAK4151091.1"/>
    <property type="molecule type" value="Genomic_DNA"/>
</dbReference>
<comment type="caution">
    <text evidence="9">The sequence shown here is derived from an EMBL/GenBank/DDBJ whole genome shotgun (WGS) entry which is preliminary data.</text>
</comment>
<dbReference type="GO" id="GO:0005886">
    <property type="term" value="C:plasma membrane"/>
    <property type="evidence" value="ECO:0007669"/>
    <property type="project" value="UniProtKB-SubCell"/>
</dbReference>
<evidence type="ECO:0000256" key="3">
    <source>
        <dbReference type="ARBA" id="ARBA00022475"/>
    </source>
</evidence>
<dbReference type="PANTHER" id="PTHR30574:SF1">
    <property type="entry name" value="SULPHUR TRANSPORT DOMAIN-CONTAINING PROTEIN"/>
    <property type="match status" value="1"/>
</dbReference>
<feature type="transmembrane region" description="Helical" evidence="8">
    <location>
        <begin position="12"/>
        <end position="33"/>
    </location>
</feature>
<proteinExistence type="predicted"/>
<sequence length="264" mass="26218">LNLLPTRYDGNLLGGALLGAGMAVSGACPGTVLAQLGVGVKSGRYALCGALLAGVVWSWVVKRRTRTNHTPPPSGSGHDFKGETTGTTTTVYGALGVSRGTVLVGLEAALVLAVAAAVRFTDASAAAARGIPPYFAGLAIVAAQLVSMVLRGGSLLGASTPFEELGGWVWGTKRKYAGVLFSAGVVGGAWAVSQAVPALRPVTEMAVSPARAALGGFLVVFGSRMAGGCTSGHGISGMSLMSISSLVTVAATFGAGGLVGLLMS</sequence>
<name>A0AAN6VHT1_9PEZI</name>
<feature type="transmembrane region" description="Helical" evidence="8">
    <location>
        <begin position="45"/>
        <end position="61"/>
    </location>
</feature>
<dbReference type="PANTHER" id="PTHR30574">
    <property type="entry name" value="INNER MEMBRANE PROTEIN YEDE"/>
    <property type="match status" value="1"/>
</dbReference>
<dbReference type="Proteomes" id="UP001302745">
    <property type="component" value="Unassembled WGS sequence"/>
</dbReference>
<keyword evidence="10" id="KW-1185">Reference proteome</keyword>
<evidence type="ECO:0000313" key="9">
    <source>
        <dbReference type="EMBL" id="KAK4151091.1"/>
    </source>
</evidence>
<evidence type="ECO:0000256" key="6">
    <source>
        <dbReference type="ARBA" id="ARBA00022989"/>
    </source>
</evidence>
<feature type="transmembrane region" description="Helical" evidence="8">
    <location>
        <begin position="176"/>
        <end position="196"/>
    </location>
</feature>
<keyword evidence="4" id="KW-0997">Cell inner membrane</keyword>